<dbReference type="STRING" id="1121353.H924_08100"/>
<dbReference type="GO" id="GO:0005829">
    <property type="term" value="C:cytosol"/>
    <property type="evidence" value="ECO:0007669"/>
    <property type="project" value="TreeGrafter"/>
</dbReference>
<evidence type="ECO:0000313" key="2">
    <source>
        <dbReference type="Proteomes" id="UP000011760"/>
    </source>
</evidence>
<dbReference type="Gene3D" id="3.40.1190.20">
    <property type="match status" value="1"/>
</dbReference>
<protein>
    <recommendedName>
        <fullName evidence="3">Carbohydrate kinase PfkB domain-containing protein</fullName>
    </recommendedName>
</protein>
<dbReference type="OrthoDB" id="9801219at2"/>
<dbReference type="Proteomes" id="UP000011760">
    <property type="component" value="Chromosome"/>
</dbReference>
<evidence type="ECO:0008006" key="3">
    <source>
        <dbReference type="Google" id="ProtNLM"/>
    </source>
</evidence>
<evidence type="ECO:0000313" key="1">
    <source>
        <dbReference type="EMBL" id="AGG67062.1"/>
    </source>
</evidence>
<gene>
    <name evidence="1" type="ORF">H924_08100</name>
</gene>
<dbReference type="HOGENOM" id="CLU_050013_0_0_11"/>
<dbReference type="GO" id="GO:0008443">
    <property type="term" value="F:phosphofructokinase activity"/>
    <property type="evidence" value="ECO:0007669"/>
    <property type="project" value="TreeGrafter"/>
</dbReference>
<sequence length="321" mass="34508">MILTVTVSPYLLSTNEVSGDINIGEANPITQVSTVAGGFGTGVAATLFYGGVETFTVFPAPEISHYLRLVTLAGLPHEIIPVPGPIPMHLTMRDSTGHETRFKHSPMPLDISQLAILRDLVVRRAEDATWVLLGGNLPAIAPAAWYVDVVRSLRLYHPDVKVAIAATGAALRAVVRQLAATAPDTLIIPSEELELSGGHTPGSLRDPWAHGDHAPLLNAAKSLVKKGIRQVIITNKRTEAILVSEDEALLCTYTQASGKQGVNWRESFTAGFLSSNLEVDDSAVNLARAVAYANAEGSEWDNFIPTPDRLQPQFVEIRALT</sequence>
<keyword evidence="2" id="KW-1185">Reference proteome</keyword>
<dbReference type="AlphaFoldDB" id="M1UUQ9"/>
<dbReference type="eggNOG" id="COG1105">
    <property type="taxonomic scope" value="Bacteria"/>
</dbReference>
<dbReference type="PANTHER" id="PTHR46566:SF2">
    <property type="entry name" value="ATP-DEPENDENT 6-PHOSPHOFRUCTOKINASE ISOZYME 2"/>
    <property type="match status" value="1"/>
</dbReference>
<dbReference type="PANTHER" id="PTHR46566">
    <property type="entry name" value="1-PHOSPHOFRUCTOKINASE-RELATED"/>
    <property type="match status" value="1"/>
</dbReference>
<accession>M1UUQ9</accession>
<dbReference type="RefSeq" id="WP_015651493.1">
    <property type="nucleotide sequence ID" value="NC_020506.1"/>
</dbReference>
<reference evidence="1 2" key="1">
    <citation type="submission" date="2013-02" db="EMBL/GenBank/DDBJ databases">
        <title>The complete genome sequence of Corynebacterium callunae DSM 20147.</title>
        <authorList>
            <person name="Ruckert C."/>
            <person name="Albersmeier A."/>
            <person name="Kalinowski J."/>
        </authorList>
    </citation>
    <scope>NUCLEOTIDE SEQUENCE [LARGE SCALE GENOMIC DNA]</scope>
    <source>
        <strain evidence="1 2">DSM 20147</strain>
    </source>
</reference>
<proteinExistence type="predicted"/>
<dbReference type="KEGG" id="ccn:H924_08100"/>
<name>M1UUQ9_9CORY</name>
<dbReference type="EMBL" id="CP004354">
    <property type="protein sequence ID" value="AGG67062.1"/>
    <property type="molecule type" value="Genomic_DNA"/>
</dbReference>
<organism evidence="1 2">
    <name type="scientific">Corynebacterium callunae DSM 20147</name>
    <dbReference type="NCBI Taxonomy" id="1121353"/>
    <lineage>
        <taxon>Bacteria</taxon>
        <taxon>Bacillati</taxon>
        <taxon>Actinomycetota</taxon>
        <taxon>Actinomycetes</taxon>
        <taxon>Mycobacteriales</taxon>
        <taxon>Corynebacteriaceae</taxon>
        <taxon>Corynebacterium</taxon>
    </lineage>
</organism>
<dbReference type="SUPFAM" id="SSF53613">
    <property type="entry name" value="Ribokinase-like"/>
    <property type="match status" value="1"/>
</dbReference>
<dbReference type="InterPro" id="IPR029056">
    <property type="entry name" value="Ribokinase-like"/>
</dbReference>
<dbReference type="PATRIC" id="fig|1121353.3.peg.1651"/>